<evidence type="ECO:0000313" key="2">
    <source>
        <dbReference type="Proteomes" id="UP001234297"/>
    </source>
</evidence>
<accession>A0ACC2LQ22</accession>
<reference evidence="1 2" key="1">
    <citation type="journal article" date="2022" name="Hortic Res">
        <title>A haplotype resolved chromosomal level avocado genome allows analysis of novel avocado genes.</title>
        <authorList>
            <person name="Nath O."/>
            <person name="Fletcher S.J."/>
            <person name="Hayward A."/>
            <person name="Shaw L.M."/>
            <person name="Masouleh A.K."/>
            <person name="Furtado A."/>
            <person name="Henry R.J."/>
            <person name="Mitter N."/>
        </authorList>
    </citation>
    <scope>NUCLEOTIDE SEQUENCE [LARGE SCALE GENOMIC DNA]</scope>
    <source>
        <strain evidence="2">cv. Hass</strain>
    </source>
</reference>
<dbReference type="EMBL" id="CM056811">
    <property type="protein sequence ID" value="KAJ8635420.1"/>
    <property type="molecule type" value="Genomic_DNA"/>
</dbReference>
<evidence type="ECO:0000313" key="1">
    <source>
        <dbReference type="EMBL" id="KAJ8635420.1"/>
    </source>
</evidence>
<sequence>MCKVIGPRYYKDPGAKESSARDTEGHGTQIASTAAGRSAIGVSFFGLAPGYARGVVPSARIAMYKVCGAYGYLESTILSGFDDAIADGVDISPFRSSLQAMLKGILTSQFAGNLGPGVGSIVSVAPWVFSVAASSINWHIITKAIMGDNTTVKPDISAPGVDIIAAFSPSTRLTGVAAYVKEFYPEWSLAAIKFALMTTGNFI</sequence>
<comment type="caution">
    <text evidence="1">The sequence shown here is derived from an EMBL/GenBank/DDBJ whole genome shotgun (WGS) entry which is preliminary data.</text>
</comment>
<protein>
    <submittedName>
        <fullName evidence="1">Uncharacterized protein</fullName>
    </submittedName>
</protein>
<dbReference type="Proteomes" id="UP001234297">
    <property type="component" value="Chromosome 3"/>
</dbReference>
<organism evidence="1 2">
    <name type="scientific">Persea americana</name>
    <name type="common">Avocado</name>
    <dbReference type="NCBI Taxonomy" id="3435"/>
    <lineage>
        <taxon>Eukaryota</taxon>
        <taxon>Viridiplantae</taxon>
        <taxon>Streptophyta</taxon>
        <taxon>Embryophyta</taxon>
        <taxon>Tracheophyta</taxon>
        <taxon>Spermatophyta</taxon>
        <taxon>Magnoliopsida</taxon>
        <taxon>Magnoliidae</taxon>
        <taxon>Laurales</taxon>
        <taxon>Lauraceae</taxon>
        <taxon>Persea</taxon>
    </lineage>
</organism>
<gene>
    <name evidence="1" type="ORF">MRB53_009687</name>
</gene>
<name>A0ACC2LQ22_PERAE</name>
<keyword evidence="2" id="KW-1185">Reference proteome</keyword>
<proteinExistence type="predicted"/>